<keyword evidence="2" id="KW-0732">Signal</keyword>
<evidence type="ECO:0000256" key="1">
    <source>
        <dbReference type="SAM" id="MobiDB-lite"/>
    </source>
</evidence>
<dbReference type="InterPro" id="IPR035986">
    <property type="entry name" value="PKD_dom_sf"/>
</dbReference>
<dbReference type="Pfam" id="PF22352">
    <property type="entry name" value="K319L-like_PKD"/>
    <property type="match status" value="1"/>
</dbReference>
<dbReference type="InterPro" id="IPR025924">
    <property type="entry name" value="YHYH_dom"/>
</dbReference>
<keyword evidence="5" id="KW-1185">Reference proteome</keyword>
<proteinExistence type="predicted"/>
<gene>
    <name evidence="4" type="ORF">SCD92_05115</name>
</gene>
<comment type="caution">
    <text evidence="4">The sequence shown here is derived from an EMBL/GenBank/DDBJ whole genome shotgun (WGS) entry which is preliminary data.</text>
</comment>
<dbReference type="PROSITE" id="PS51257">
    <property type="entry name" value="PROKAR_LIPOPROTEIN"/>
    <property type="match status" value="1"/>
</dbReference>
<feature type="signal peptide" evidence="2">
    <location>
        <begin position="1"/>
        <end position="28"/>
    </location>
</feature>
<organism evidence="4 5">
    <name type="scientific">Gilvimarinus gilvus</name>
    <dbReference type="NCBI Taxonomy" id="3058038"/>
    <lineage>
        <taxon>Bacteria</taxon>
        <taxon>Pseudomonadati</taxon>
        <taxon>Pseudomonadota</taxon>
        <taxon>Gammaproteobacteria</taxon>
        <taxon>Cellvibrionales</taxon>
        <taxon>Cellvibrionaceae</taxon>
        <taxon>Gilvimarinus</taxon>
    </lineage>
</organism>
<dbReference type="Gene3D" id="2.60.40.10">
    <property type="entry name" value="Immunoglobulins"/>
    <property type="match status" value="1"/>
</dbReference>
<reference evidence="4 5" key="1">
    <citation type="submission" date="2023-11" db="EMBL/GenBank/DDBJ databases">
        <title>Gilvimarinus fulvus sp. nov., isolated from the surface of Kelp.</title>
        <authorList>
            <person name="Sun Y.Y."/>
            <person name="Gong Y."/>
            <person name="Du Z.J."/>
        </authorList>
    </citation>
    <scope>NUCLEOTIDE SEQUENCE [LARGE SCALE GENOMIC DNA]</scope>
    <source>
        <strain evidence="4 5">SDUM040013</strain>
    </source>
</reference>
<evidence type="ECO:0000256" key="2">
    <source>
        <dbReference type="SAM" id="SignalP"/>
    </source>
</evidence>
<feature type="region of interest" description="Disordered" evidence="1">
    <location>
        <begin position="52"/>
        <end position="74"/>
    </location>
</feature>
<dbReference type="SUPFAM" id="SSF49299">
    <property type="entry name" value="PKD domain"/>
    <property type="match status" value="1"/>
</dbReference>
<evidence type="ECO:0000259" key="3">
    <source>
        <dbReference type="Pfam" id="PF14240"/>
    </source>
</evidence>
<name>A0ABU4RV23_9GAMM</name>
<accession>A0ABU4RV23</accession>
<feature type="domain" description="YHYH" evidence="3">
    <location>
        <begin position="263"/>
        <end position="477"/>
    </location>
</feature>
<dbReference type="EMBL" id="JAXAFO010000006">
    <property type="protein sequence ID" value="MDX6848729.1"/>
    <property type="molecule type" value="Genomic_DNA"/>
</dbReference>
<dbReference type="Pfam" id="PF14240">
    <property type="entry name" value="YHYH"/>
    <property type="match status" value="1"/>
</dbReference>
<evidence type="ECO:0000313" key="5">
    <source>
        <dbReference type="Proteomes" id="UP001273505"/>
    </source>
</evidence>
<evidence type="ECO:0000313" key="4">
    <source>
        <dbReference type="EMBL" id="MDX6848729.1"/>
    </source>
</evidence>
<feature type="chain" id="PRO_5046158278" evidence="2">
    <location>
        <begin position="29"/>
        <end position="504"/>
    </location>
</feature>
<sequence length="504" mass="53180">MHLKYTKSIRTFRLLSVLAASLVSLLLAACGGSSDSGSDALANITASSSRSAGQRVELSHSMDTQTANSSSSVSSSLSSASSSLVTDGDNTVSVANAGSDQSVATGTDVVLDGNDSSDADGDALSFSWELTSAPADSNAVLIYETTAEPSFTADVPGTFVATLIVNDGQNDSSATTVTVESAYQNFDITNIELNRRVGSCANYVGSYYSNVEDIQRAMAFEGNLTLTLDGDICHISSNEIPNHDFNDSSAYFATNVSAQVGGYTIPAYPQQSASVTDLSVGLKNIIFLNGVTADLLAAACYAVGSEPIGEEKIGCGQDNINNPWRYDPMSPLNTFGTDSHNAHPQPDGTYHYHGDPRALFDLECEASAVESPVIGFAADGFPVYGPCITDTGSVRKALSSYVLKNNGGLRQDVTGYQTPQGGVGGVASDNYDGQFVGDYEFEEGAGDLDQCNGMTVDGQYGYYITDAFPWIIGCFKGEPDESFRPTGTALQNLLHKHEDTWHSH</sequence>
<dbReference type="RefSeq" id="WP_302724068.1">
    <property type="nucleotide sequence ID" value="NZ_JAULRU010000731.1"/>
</dbReference>
<dbReference type="InterPro" id="IPR013783">
    <property type="entry name" value="Ig-like_fold"/>
</dbReference>
<dbReference type="Proteomes" id="UP001273505">
    <property type="component" value="Unassembled WGS sequence"/>
</dbReference>
<protein>
    <submittedName>
        <fullName evidence="4">YHYH protein</fullName>
    </submittedName>
</protein>